<evidence type="ECO:0000256" key="1">
    <source>
        <dbReference type="SAM" id="MobiDB-lite"/>
    </source>
</evidence>
<protein>
    <recommendedName>
        <fullName evidence="5">Pherophorin domain-containing protein</fullName>
    </recommendedName>
</protein>
<gene>
    <name evidence="3" type="ORF">BU14_0125s0005</name>
</gene>
<proteinExistence type="predicted"/>
<dbReference type="EMBL" id="KV918822">
    <property type="protein sequence ID" value="OSX78017.1"/>
    <property type="molecule type" value="Genomic_DNA"/>
</dbReference>
<keyword evidence="2" id="KW-0732">Signal</keyword>
<feature type="signal peptide" evidence="2">
    <location>
        <begin position="1"/>
        <end position="27"/>
    </location>
</feature>
<dbReference type="AlphaFoldDB" id="A0A1X6PB07"/>
<name>A0A1X6PB07_PORUM</name>
<keyword evidence="4" id="KW-1185">Reference proteome</keyword>
<feature type="chain" id="PRO_5011987472" description="Pherophorin domain-containing protein" evidence="2">
    <location>
        <begin position="28"/>
        <end position="401"/>
    </location>
</feature>
<dbReference type="Proteomes" id="UP000218209">
    <property type="component" value="Unassembled WGS sequence"/>
</dbReference>
<evidence type="ECO:0000313" key="4">
    <source>
        <dbReference type="Proteomes" id="UP000218209"/>
    </source>
</evidence>
<accession>A0A1X6PB07</accession>
<feature type="compositionally biased region" description="Pro residues" evidence="1">
    <location>
        <begin position="41"/>
        <end position="52"/>
    </location>
</feature>
<feature type="region of interest" description="Disordered" evidence="1">
    <location>
        <begin position="32"/>
        <end position="59"/>
    </location>
</feature>
<reference evidence="3 4" key="1">
    <citation type="submission" date="2017-03" db="EMBL/GenBank/DDBJ databases">
        <title>WGS assembly of Porphyra umbilicalis.</title>
        <authorList>
            <person name="Brawley S.H."/>
            <person name="Blouin N.A."/>
            <person name="Ficko-Blean E."/>
            <person name="Wheeler G.L."/>
            <person name="Lohr M."/>
            <person name="Goodson H.V."/>
            <person name="Jenkins J.W."/>
            <person name="Blaby-Haas C.E."/>
            <person name="Helliwell K.E."/>
            <person name="Chan C."/>
            <person name="Marriage T."/>
            <person name="Bhattacharya D."/>
            <person name="Klein A.S."/>
            <person name="Badis Y."/>
            <person name="Brodie J."/>
            <person name="Cao Y."/>
            <person name="Collen J."/>
            <person name="Dittami S.M."/>
            <person name="Gachon C.M."/>
            <person name="Green B.R."/>
            <person name="Karpowicz S."/>
            <person name="Kim J.W."/>
            <person name="Kudahl U."/>
            <person name="Lin S."/>
            <person name="Michel G."/>
            <person name="Mittag M."/>
            <person name="Olson B.J."/>
            <person name="Pangilinan J."/>
            <person name="Peng Y."/>
            <person name="Qiu H."/>
            <person name="Shu S."/>
            <person name="Singer J.T."/>
            <person name="Smith A.G."/>
            <person name="Sprecher B.N."/>
            <person name="Wagner V."/>
            <person name="Wang W."/>
            <person name="Wang Z.-Y."/>
            <person name="Yan J."/>
            <person name="Yarish C."/>
            <person name="Zoeuner-Riek S."/>
            <person name="Zhuang Y."/>
            <person name="Zou Y."/>
            <person name="Lindquist E.A."/>
            <person name="Grimwood J."/>
            <person name="Barry K."/>
            <person name="Rokhsar D.S."/>
            <person name="Schmutz J."/>
            <person name="Stiller J.W."/>
            <person name="Grossman A.R."/>
            <person name="Prochnik S.E."/>
        </authorList>
    </citation>
    <scope>NUCLEOTIDE SEQUENCE [LARGE SCALE GENOMIC DNA]</scope>
    <source>
        <strain evidence="3">4086291</strain>
    </source>
</reference>
<evidence type="ECO:0000256" key="2">
    <source>
        <dbReference type="SAM" id="SignalP"/>
    </source>
</evidence>
<sequence>MVSRSLPRMALAAVAAVAAAAVATTAATVPTRGAAPCPTGVSPPPQSAPPAPRRQTPERECLPNLAPTCALNAHLDLAAIEACLPAAGAPGHRRGQRVFARVMRLVDRTTNTGVDCCFASRRMDAIRTVLAKLTPLLDCPPPPLGVTTAAGGGGGGGAGAVGTPPPLDAAEVVAVEAAAAAADAEAQAAEAEMAADEAADRVEAEGEAASAAAEVAAEAVATAGPAAGAPVRTVLSTWTTSLAPWAAAVASTAPSEAVSMGNMPVVAPLATAPMVQSVKTPTAFVATPPPVQLATEERLAHHTLFATPTPTPGPRAIGAPTARIVIQAPGAAIQDRCCAAFEYSRLEQRPCCCNKCHDAVILFNSLRFTIDVCCSERRNRSRYGKVCKPGQPWVLATERDD</sequence>
<evidence type="ECO:0008006" key="5">
    <source>
        <dbReference type="Google" id="ProtNLM"/>
    </source>
</evidence>
<organism evidence="3 4">
    <name type="scientific">Porphyra umbilicalis</name>
    <name type="common">Purple laver</name>
    <name type="synonym">Red alga</name>
    <dbReference type="NCBI Taxonomy" id="2786"/>
    <lineage>
        <taxon>Eukaryota</taxon>
        <taxon>Rhodophyta</taxon>
        <taxon>Bangiophyceae</taxon>
        <taxon>Bangiales</taxon>
        <taxon>Bangiaceae</taxon>
        <taxon>Porphyra</taxon>
    </lineage>
</organism>
<feature type="region of interest" description="Disordered" evidence="1">
    <location>
        <begin position="188"/>
        <end position="207"/>
    </location>
</feature>
<evidence type="ECO:0000313" key="3">
    <source>
        <dbReference type="EMBL" id="OSX78017.1"/>
    </source>
</evidence>